<dbReference type="AlphaFoldDB" id="A0A067XS82"/>
<geneLocation type="chloroplast" evidence="7"/>
<protein>
    <submittedName>
        <fullName evidence="7">Ribosomal protein S5</fullName>
    </submittedName>
</protein>
<dbReference type="Pfam" id="PF03719">
    <property type="entry name" value="Ribosomal_S5_C"/>
    <property type="match status" value="1"/>
</dbReference>
<evidence type="ECO:0000256" key="5">
    <source>
        <dbReference type="RuleBase" id="RU003823"/>
    </source>
</evidence>
<reference evidence="7" key="1">
    <citation type="journal article" date="2014" name="Mol. Biol. Evol.">
        <title>Genome-wide transcript profiling reveals the coevolution of plastid gene sequences and transcript processing pathways in the fucoxanthin dinoflagellate Karlodinium veneficum.</title>
        <authorList>
            <person name="Richardson E."/>
            <person name="Dorrell R.G."/>
            <person name="Howe C.J."/>
        </authorList>
    </citation>
    <scope>NUCLEOTIDE SEQUENCE</scope>
    <source>
        <strain evidence="7">UIO297</strain>
    </source>
</reference>
<evidence type="ECO:0000256" key="1">
    <source>
        <dbReference type="ARBA" id="ARBA00008945"/>
    </source>
</evidence>
<dbReference type="PANTHER" id="PTHR48277">
    <property type="entry name" value="MITOCHONDRIAL RIBOSOMAL PROTEIN S5"/>
    <property type="match status" value="1"/>
</dbReference>
<sequence length="155" mass="16544">MPLFKHKVVSRRYVCRRTEGGRARSVRIVVVIGDGQGSVGVGVAKAYDPLDALAKAKKNAEKFIVSFPITEKSKSVPHRIEASFGAAKVMIRPSPAGSGVNAGETIGAIFELSGVKNIVAKQLGSGNALNNARAVLEGLRALRSAYFYLSFNQKN</sequence>
<dbReference type="Pfam" id="PF00333">
    <property type="entry name" value="Ribosomal_S5"/>
    <property type="match status" value="1"/>
</dbReference>
<comment type="similarity">
    <text evidence="1 5">Belongs to the universal ribosomal protein uS5 family.</text>
</comment>
<dbReference type="GO" id="GO:1990904">
    <property type="term" value="C:ribonucleoprotein complex"/>
    <property type="evidence" value="ECO:0007669"/>
    <property type="project" value="UniProtKB-UniRule"/>
</dbReference>
<gene>
    <name evidence="7" type="primary">rps5</name>
</gene>
<evidence type="ECO:0000259" key="6">
    <source>
        <dbReference type="PROSITE" id="PS50881"/>
    </source>
</evidence>
<dbReference type="EMBL" id="KF113385">
    <property type="protein sequence ID" value="AGT54991.1"/>
    <property type="molecule type" value="mRNA"/>
</dbReference>
<name>A0A067XS82_KARVE</name>
<keyword evidence="7" id="KW-0934">Plastid</keyword>
<dbReference type="GO" id="GO:0003723">
    <property type="term" value="F:RNA binding"/>
    <property type="evidence" value="ECO:0007669"/>
    <property type="project" value="InterPro"/>
</dbReference>
<feature type="domain" description="S5 DRBM" evidence="6">
    <location>
        <begin position="4"/>
        <end position="67"/>
    </location>
</feature>
<dbReference type="SUPFAM" id="SSF54211">
    <property type="entry name" value="Ribosomal protein S5 domain 2-like"/>
    <property type="match status" value="1"/>
</dbReference>
<dbReference type="SUPFAM" id="SSF54768">
    <property type="entry name" value="dsRNA-binding domain-like"/>
    <property type="match status" value="1"/>
</dbReference>
<evidence type="ECO:0000256" key="4">
    <source>
        <dbReference type="PROSITE-ProRule" id="PRU00268"/>
    </source>
</evidence>
<dbReference type="PANTHER" id="PTHR48277:SF1">
    <property type="entry name" value="MITOCHONDRIAL RIBOSOMAL PROTEIN S5"/>
    <property type="match status" value="1"/>
</dbReference>
<evidence type="ECO:0000256" key="2">
    <source>
        <dbReference type="ARBA" id="ARBA00022980"/>
    </source>
</evidence>
<dbReference type="GO" id="GO:0005737">
    <property type="term" value="C:cytoplasm"/>
    <property type="evidence" value="ECO:0007669"/>
    <property type="project" value="UniProtKB-ARBA"/>
</dbReference>
<dbReference type="FunFam" id="3.30.230.10:FF:000002">
    <property type="entry name" value="30S ribosomal protein S5"/>
    <property type="match status" value="1"/>
</dbReference>
<evidence type="ECO:0000313" key="7">
    <source>
        <dbReference type="EMBL" id="AGT54991.1"/>
    </source>
</evidence>
<dbReference type="InterPro" id="IPR005324">
    <property type="entry name" value="Ribosomal_uS5_C"/>
</dbReference>
<dbReference type="InterPro" id="IPR000851">
    <property type="entry name" value="Ribosomal_uS5"/>
</dbReference>
<evidence type="ECO:0000256" key="3">
    <source>
        <dbReference type="ARBA" id="ARBA00023274"/>
    </source>
</evidence>
<dbReference type="Gene3D" id="3.30.230.10">
    <property type="match status" value="1"/>
</dbReference>
<dbReference type="PROSITE" id="PS50881">
    <property type="entry name" value="S5_DSRBD"/>
    <property type="match status" value="1"/>
</dbReference>
<keyword evidence="7" id="KW-0150">Chloroplast</keyword>
<dbReference type="Gene3D" id="3.30.160.20">
    <property type="match status" value="1"/>
</dbReference>
<proteinExistence type="evidence at transcript level"/>
<dbReference type="InterPro" id="IPR020568">
    <property type="entry name" value="Ribosomal_Su5_D2-typ_SF"/>
</dbReference>
<keyword evidence="2 4" id="KW-0689">Ribosomal protein</keyword>
<dbReference type="GO" id="GO:0005840">
    <property type="term" value="C:ribosome"/>
    <property type="evidence" value="ECO:0007669"/>
    <property type="project" value="UniProtKB-KW"/>
</dbReference>
<organism evidence="7">
    <name type="scientific">Karlodinium veneficum</name>
    <name type="common">Dinoflagellate</name>
    <name type="synonym">Karlodinium micrum</name>
    <dbReference type="NCBI Taxonomy" id="407301"/>
    <lineage>
        <taxon>Eukaryota</taxon>
        <taxon>Sar</taxon>
        <taxon>Alveolata</taxon>
        <taxon>Dinophyceae</taxon>
        <taxon>Gymnodiniales</taxon>
        <taxon>Kareniaceae</taxon>
        <taxon>Karlodinium</taxon>
    </lineage>
</organism>
<dbReference type="GO" id="GO:0003735">
    <property type="term" value="F:structural constituent of ribosome"/>
    <property type="evidence" value="ECO:0007669"/>
    <property type="project" value="UniProtKB-UniRule"/>
</dbReference>
<dbReference type="InterPro" id="IPR014721">
    <property type="entry name" value="Ribsml_uS5_D2-typ_fold_subgr"/>
</dbReference>
<keyword evidence="3 4" id="KW-0687">Ribonucleoprotein</keyword>
<accession>A0A067XS82</accession>
<dbReference type="GO" id="GO:0006412">
    <property type="term" value="P:translation"/>
    <property type="evidence" value="ECO:0007669"/>
    <property type="project" value="InterPro"/>
</dbReference>
<dbReference type="InterPro" id="IPR013810">
    <property type="entry name" value="Ribosomal_uS5_N"/>
</dbReference>